<evidence type="ECO:0008006" key="4">
    <source>
        <dbReference type="Google" id="ProtNLM"/>
    </source>
</evidence>
<evidence type="ECO:0000256" key="1">
    <source>
        <dbReference type="SAM" id="MobiDB-lite"/>
    </source>
</evidence>
<protein>
    <recommendedName>
        <fullName evidence="4">Diacylglycerol kinase</fullName>
    </recommendedName>
</protein>
<keyword evidence="3" id="KW-1185">Reference proteome</keyword>
<comment type="caution">
    <text evidence="2">The sequence shown here is derived from an EMBL/GenBank/DDBJ whole genome shotgun (WGS) entry which is preliminary data.</text>
</comment>
<accession>A0AAD9QHG9</accession>
<sequence length="92" mass="10335">MQIDGEPWMQPPAEVRDTSGLSCSKGGEQLDNSICFVSIHPLDSSIHPLSNWALIFITHKNQVPMLQGPPPVKSSFFFFKRPVRDPELESEI</sequence>
<dbReference type="Proteomes" id="UP001249851">
    <property type="component" value="Unassembled WGS sequence"/>
</dbReference>
<reference evidence="2" key="1">
    <citation type="journal article" date="2023" name="G3 (Bethesda)">
        <title>Whole genome assembly and annotation of the endangered Caribbean coral Acropora cervicornis.</title>
        <authorList>
            <person name="Selwyn J.D."/>
            <person name="Vollmer S.V."/>
        </authorList>
    </citation>
    <scope>NUCLEOTIDE SEQUENCE</scope>
    <source>
        <strain evidence="2">K2</strain>
    </source>
</reference>
<gene>
    <name evidence="2" type="ORF">P5673_015875</name>
</gene>
<proteinExistence type="predicted"/>
<reference evidence="2" key="2">
    <citation type="journal article" date="2023" name="Science">
        <title>Genomic signatures of disease resistance in endangered staghorn corals.</title>
        <authorList>
            <person name="Vollmer S.V."/>
            <person name="Selwyn J.D."/>
            <person name="Despard B.A."/>
            <person name="Roesel C.L."/>
        </authorList>
    </citation>
    <scope>NUCLEOTIDE SEQUENCE</scope>
    <source>
        <strain evidence="2">K2</strain>
    </source>
</reference>
<dbReference type="EMBL" id="JARQWQ010000033">
    <property type="protein sequence ID" value="KAK2561368.1"/>
    <property type="molecule type" value="Genomic_DNA"/>
</dbReference>
<evidence type="ECO:0000313" key="2">
    <source>
        <dbReference type="EMBL" id="KAK2561368.1"/>
    </source>
</evidence>
<organism evidence="2 3">
    <name type="scientific">Acropora cervicornis</name>
    <name type="common">Staghorn coral</name>
    <dbReference type="NCBI Taxonomy" id="6130"/>
    <lineage>
        <taxon>Eukaryota</taxon>
        <taxon>Metazoa</taxon>
        <taxon>Cnidaria</taxon>
        <taxon>Anthozoa</taxon>
        <taxon>Hexacorallia</taxon>
        <taxon>Scleractinia</taxon>
        <taxon>Astrocoeniina</taxon>
        <taxon>Acroporidae</taxon>
        <taxon>Acropora</taxon>
    </lineage>
</organism>
<dbReference type="AlphaFoldDB" id="A0AAD9QHG9"/>
<evidence type="ECO:0000313" key="3">
    <source>
        <dbReference type="Proteomes" id="UP001249851"/>
    </source>
</evidence>
<name>A0AAD9QHG9_ACRCE</name>
<feature type="region of interest" description="Disordered" evidence="1">
    <location>
        <begin position="1"/>
        <end position="20"/>
    </location>
</feature>